<organism evidence="1 2">
    <name type="scientific">Nephila pilipes</name>
    <name type="common">Giant wood spider</name>
    <name type="synonym">Nephila maculata</name>
    <dbReference type="NCBI Taxonomy" id="299642"/>
    <lineage>
        <taxon>Eukaryota</taxon>
        <taxon>Metazoa</taxon>
        <taxon>Ecdysozoa</taxon>
        <taxon>Arthropoda</taxon>
        <taxon>Chelicerata</taxon>
        <taxon>Arachnida</taxon>
        <taxon>Araneae</taxon>
        <taxon>Araneomorphae</taxon>
        <taxon>Entelegynae</taxon>
        <taxon>Araneoidea</taxon>
        <taxon>Nephilidae</taxon>
        <taxon>Nephila</taxon>
    </lineage>
</organism>
<dbReference type="EMBL" id="BMAW01072879">
    <property type="protein sequence ID" value="GFT85175.1"/>
    <property type="molecule type" value="Genomic_DNA"/>
</dbReference>
<reference evidence="1" key="1">
    <citation type="submission" date="2020-08" db="EMBL/GenBank/DDBJ databases">
        <title>Multicomponent nature underlies the extraordinary mechanical properties of spider dragline silk.</title>
        <authorList>
            <person name="Kono N."/>
            <person name="Nakamura H."/>
            <person name="Mori M."/>
            <person name="Yoshida Y."/>
            <person name="Ohtoshi R."/>
            <person name="Malay A.D."/>
            <person name="Moran D.A.P."/>
            <person name="Tomita M."/>
            <person name="Numata K."/>
            <person name="Arakawa K."/>
        </authorList>
    </citation>
    <scope>NUCLEOTIDE SEQUENCE</scope>
</reference>
<protein>
    <submittedName>
        <fullName evidence="1">Uncharacterized protein</fullName>
    </submittedName>
</protein>
<comment type="caution">
    <text evidence="1">The sequence shown here is derived from an EMBL/GenBank/DDBJ whole genome shotgun (WGS) entry which is preliminary data.</text>
</comment>
<keyword evidence="2" id="KW-1185">Reference proteome</keyword>
<sequence length="70" mass="7787">MVLPTPSFPADPHIIFEESIFGNRPRELDSLIELMGYEGSPMWIVLATGGSVELAAGERNSCDVNRPRLW</sequence>
<dbReference type="AlphaFoldDB" id="A0A8X6PRH7"/>
<accession>A0A8X6PRH7</accession>
<gene>
    <name evidence="1" type="ORF">NPIL_473171</name>
</gene>
<proteinExistence type="predicted"/>
<name>A0A8X6PRH7_NEPPI</name>
<evidence type="ECO:0000313" key="2">
    <source>
        <dbReference type="Proteomes" id="UP000887013"/>
    </source>
</evidence>
<evidence type="ECO:0000313" key="1">
    <source>
        <dbReference type="EMBL" id="GFT85175.1"/>
    </source>
</evidence>
<dbReference type="Proteomes" id="UP000887013">
    <property type="component" value="Unassembled WGS sequence"/>
</dbReference>